<dbReference type="Pfam" id="PF01245">
    <property type="entry name" value="Ribosomal_L19"/>
    <property type="match status" value="1"/>
</dbReference>
<evidence type="ECO:0000256" key="4">
    <source>
        <dbReference type="ARBA" id="ARBA00023274"/>
    </source>
</evidence>
<dbReference type="PANTHER" id="PTHR15680:SF9">
    <property type="entry name" value="LARGE RIBOSOMAL SUBUNIT PROTEIN BL19M"/>
    <property type="match status" value="1"/>
</dbReference>
<evidence type="ECO:0000313" key="9">
    <source>
        <dbReference type="Proteomes" id="UP000220922"/>
    </source>
</evidence>
<dbReference type="FunFam" id="2.30.30.790:FF:000001">
    <property type="entry name" value="50S ribosomal protein L19"/>
    <property type="match status" value="1"/>
</dbReference>
<sequence length="121" mass="13927">MSQQTLDDLAQRYLKPALPEFQVGDTVRVGVKVVEGTRERVQDFEGVVIRRRSGGLNENFTVRRIASHGIGVERTFLVHAPRVDSIKVIRRGKVRRAKLYYLRGRSGKAARIKERRDTVRR</sequence>
<name>A0A2H3KWM5_9CHLR</name>
<dbReference type="Proteomes" id="UP000220922">
    <property type="component" value="Unassembled WGS sequence"/>
</dbReference>
<evidence type="ECO:0000256" key="6">
    <source>
        <dbReference type="HAMAP-Rule" id="MF_00402"/>
    </source>
</evidence>
<organism evidence="8 9">
    <name type="scientific">Candidatus Chloroploca asiatica</name>
    <dbReference type="NCBI Taxonomy" id="1506545"/>
    <lineage>
        <taxon>Bacteria</taxon>
        <taxon>Bacillati</taxon>
        <taxon>Chloroflexota</taxon>
        <taxon>Chloroflexia</taxon>
        <taxon>Chloroflexales</taxon>
        <taxon>Chloroflexineae</taxon>
        <taxon>Oscillochloridaceae</taxon>
        <taxon>Candidatus Chloroploca</taxon>
    </lineage>
</organism>
<dbReference type="NCBIfam" id="TIGR01024">
    <property type="entry name" value="rplS_bact"/>
    <property type="match status" value="1"/>
</dbReference>
<comment type="similarity">
    <text evidence="2 6 7">Belongs to the bacterial ribosomal protein bL19 family.</text>
</comment>
<dbReference type="HAMAP" id="MF_00402">
    <property type="entry name" value="Ribosomal_bL19"/>
    <property type="match status" value="1"/>
</dbReference>
<dbReference type="GO" id="GO:0006412">
    <property type="term" value="P:translation"/>
    <property type="evidence" value="ECO:0007669"/>
    <property type="project" value="UniProtKB-UniRule"/>
</dbReference>
<dbReference type="Gene3D" id="2.30.30.790">
    <property type="match status" value="1"/>
</dbReference>
<evidence type="ECO:0000256" key="3">
    <source>
        <dbReference type="ARBA" id="ARBA00022980"/>
    </source>
</evidence>
<keyword evidence="4 6" id="KW-0687">Ribonucleoprotein</keyword>
<dbReference type="InterPro" id="IPR038657">
    <property type="entry name" value="Ribosomal_bL19_sf"/>
</dbReference>
<proteinExistence type="inferred from homology"/>
<dbReference type="EMBL" id="LYXE01000063">
    <property type="protein sequence ID" value="PDV99799.1"/>
    <property type="molecule type" value="Genomic_DNA"/>
</dbReference>
<accession>A0A2H3KWM5</accession>
<dbReference type="PIRSF" id="PIRSF002191">
    <property type="entry name" value="Ribosomal_L19"/>
    <property type="match status" value="1"/>
</dbReference>
<evidence type="ECO:0000256" key="1">
    <source>
        <dbReference type="ARBA" id="ARBA00002349"/>
    </source>
</evidence>
<dbReference type="SUPFAM" id="SSF50104">
    <property type="entry name" value="Translation proteins SH3-like domain"/>
    <property type="match status" value="1"/>
</dbReference>
<dbReference type="PANTHER" id="PTHR15680">
    <property type="entry name" value="RIBOSOMAL PROTEIN L19"/>
    <property type="match status" value="1"/>
</dbReference>
<evidence type="ECO:0000313" key="8">
    <source>
        <dbReference type="EMBL" id="PDV99799.1"/>
    </source>
</evidence>
<dbReference type="PRINTS" id="PR00061">
    <property type="entry name" value="RIBOSOMALL19"/>
</dbReference>
<keyword evidence="9" id="KW-1185">Reference proteome</keyword>
<dbReference type="InterPro" id="IPR008991">
    <property type="entry name" value="Translation_prot_SH3-like_sf"/>
</dbReference>
<dbReference type="OrthoDB" id="9803541at2"/>
<gene>
    <name evidence="6" type="primary">rplS</name>
    <name evidence="8" type="ORF">A9Q02_00880</name>
</gene>
<evidence type="ECO:0000256" key="7">
    <source>
        <dbReference type="RuleBase" id="RU000559"/>
    </source>
</evidence>
<dbReference type="InterPro" id="IPR001857">
    <property type="entry name" value="Ribosomal_bL19"/>
</dbReference>
<comment type="caution">
    <text evidence="8">The sequence shown here is derived from an EMBL/GenBank/DDBJ whole genome shotgun (WGS) entry which is preliminary data.</text>
</comment>
<comment type="function">
    <text evidence="1 6 7">This protein is located at the 30S-50S ribosomal subunit interface and may play a role in the structure and function of the aminoacyl-tRNA binding site.</text>
</comment>
<dbReference type="RefSeq" id="WP_097651560.1">
    <property type="nucleotide sequence ID" value="NZ_LYXE01000063.1"/>
</dbReference>
<keyword evidence="3 6" id="KW-0689">Ribosomal protein</keyword>
<dbReference type="AlphaFoldDB" id="A0A2H3KWM5"/>
<protein>
    <recommendedName>
        <fullName evidence="5 6">Large ribosomal subunit protein bL19</fullName>
    </recommendedName>
</protein>
<evidence type="ECO:0000256" key="2">
    <source>
        <dbReference type="ARBA" id="ARBA00005781"/>
    </source>
</evidence>
<evidence type="ECO:0000256" key="5">
    <source>
        <dbReference type="ARBA" id="ARBA00035171"/>
    </source>
</evidence>
<reference evidence="8 9" key="1">
    <citation type="submission" date="2016-05" db="EMBL/GenBank/DDBJ databases">
        <authorList>
            <person name="Lavstsen T."/>
            <person name="Jespersen J.S."/>
        </authorList>
    </citation>
    <scope>NUCLEOTIDE SEQUENCE [LARGE SCALE GENOMIC DNA]</scope>
    <source>
        <strain evidence="8 9">B7-9</strain>
    </source>
</reference>
<dbReference type="InterPro" id="IPR018257">
    <property type="entry name" value="Ribosomal_bL19_CS"/>
</dbReference>
<dbReference type="GO" id="GO:0022625">
    <property type="term" value="C:cytosolic large ribosomal subunit"/>
    <property type="evidence" value="ECO:0007669"/>
    <property type="project" value="TreeGrafter"/>
</dbReference>
<dbReference type="PROSITE" id="PS01015">
    <property type="entry name" value="RIBOSOMAL_L19"/>
    <property type="match status" value="1"/>
</dbReference>
<dbReference type="GO" id="GO:0003735">
    <property type="term" value="F:structural constituent of ribosome"/>
    <property type="evidence" value="ECO:0007669"/>
    <property type="project" value="InterPro"/>
</dbReference>